<dbReference type="EMBL" id="CM017326">
    <property type="protein sequence ID" value="KAE8075638.1"/>
    <property type="molecule type" value="Genomic_DNA"/>
</dbReference>
<organism evidence="2 3">
    <name type="scientific">Carpinus fangiana</name>
    <dbReference type="NCBI Taxonomy" id="176857"/>
    <lineage>
        <taxon>Eukaryota</taxon>
        <taxon>Viridiplantae</taxon>
        <taxon>Streptophyta</taxon>
        <taxon>Embryophyta</taxon>
        <taxon>Tracheophyta</taxon>
        <taxon>Spermatophyta</taxon>
        <taxon>Magnoliopsida</taxon>
        <taxon>eudicotyledons</taxon>
        <taxon>Gunneridae</taxon>
        <taxon>Pentapetalae</taxon>
        <taxon>rosids</taxon>
        <taxon>fabids</taxon>
        <taxon>Fagales</taxon>
        <taxon>Betulaceae</taxon>
        <taxon>Carpinus</taxon>
    </lineage>
</organism>
<name>A0A5N6RC49_9ROSI</name>
<feature type="chain" id="PRO_5024355592" evidence="1">
    <location>
        <begin position="25"/>
        <end position="75"/>
    </location>
</feature>
<evidence type="ECO:0000313" key="3">
    <source>
        <dbReference type="Proteomes" id="UP000327013"/>
    </source>
</evidence>
<evidence type="ECO:0000313" key="2">
    <source>
        <dbReference type="EMBL" id="KAE8075638.1"/>
    </source>
</evidence>
<reference evidence="2 3" key="1">
    <citation type="submission" date="2019-06" db="EMBL/GenBank/DDBJ databases">
        <title>A chromosomal-level reference genome of Carpinus fangiana (Coryloideae, Betulaceae).</title>
        <authorList>
            <person name="Yang X."/>
            <person name="Wang Z."/>
            <person name="Zhang L."/>
            <person name="Hao G."/>
            <person name="Liu J."/>
            <person name="Yang Y."/>
        </authorList>
    </citation>
    <scope>NUCLEOTIDE SEQUENCE [LARGE SCALE GENOMIC DNA]</scope>
    <source>
        <strain evidence="2">Cfa_2016G</strain>
        <tissue evidence="2">Leaf</tissue>
    </source>
</reference>
<sequence>MNRFHLCSLLVALLLLFTPRRIYAIRASFTVPSTAAEQAFRPRPVHAPFASQTRGFFESEKRRVPTGSNPLHNKR</sequence>
<protein>
    <submittedName>
        <fullName evidence="2">Uncharacterized protein</fullName>
    </submittedName>
</protein>
<evidence type="ECO:0000256" key="1">
    <source>
        <dbReference type="SAM" id="SignalP"/>
    </source>
</evidence>
<accession>A0A5N6RC49</accession>
<gene>
    <name evidence="2" type="ORF">FH972_014334</name>
</gene>
<keyword evidence="1" id="KW-0732">Signal</keyword>
<dbReference type="OrthoDB" id="1103541at2759"/>
<feature type="signal peptide" evidence="1">
    <location>
        <begin position="1"/>
        <end position="24"/>
    </location>
</feature>
<dbReference type="Proteomes" id="UP000327013">
    <property type="component" value="Chromosome 6"/>
</dbReference>
<keyword evidence="3" id="KW-1185">Reference proteome</keyword>
<proteinExistence type="predicted"/>
<dbReference type="AlphaFoldDB" id="A0A5N6RC49"/>